<dbReference type="GO" id="GO:0005681">
    <property type="term" value="C:spliceosomal complex"/>
    <property type="evidence" value="ECO:0007669"/>
    <property type="project" value="TreeGrafter"/>
</dbReference>
<gene>
    <name evidence="6" type="ORF">LTR25_010708</name>
</gene>
<evidence type="ECO:0000256" key="4">
    <source>
        <dbReference type="ARBA" id="ARBA00023242"/>
    </source>
</evidence>
<evidence type="ECO:0000256" key="1">
    <source>
        <dbReference type="ARBA" id="ARBA00004123"/>
    </source>
</evidence>
<feature type="compositionally biased region" description="Polar residues" evidence="5">
    <location>
        <begin position="184"/>
        <end position="196"/>
    </location>
</feature>
<keyword evidence="3" id="KW-0963">Cytoplasm</keyword>
<feature type="region of interest" description="Disordered" evidence="5">
    <location>
        <begin position="293"/>
        <end position="351"/>
    </location>
</feature>
<name>A0AAV9PU53_9PEZI</name>
<proteinExistence type="predicted"/>
<feature type="compositionally biased region" description="Basic and acidic residues" evidence="5">
    <location>
        <begin position="324"/>
        <end position="336"/>
    </location>
</feature>
<dbReference type="Proteomes" id="UP001345827">
    <property type="component" value="Unassembled WGS sequence"/>
</dbReference>
<organism evidence="6 7">
    <name type="scientific">Vermiconidia calcicola</name>
    <dbReference type="NCBI Taxonomy" id="1690605"/>
    <lineage>
        <taxon>Eukaryota</taxon>
        <taxon>Fungi</taxon>
        <taxon>Dikarya</taxon>
        <taxon>Ascomycota</taxon>
        <taxon>Pezizomycotina</taxon>
        <taxon>Dothideomycetes</taxon>
        <taxon>Dothideomycetidae</taxon>
        <taxon>Mycosphaerellales</taxon>
        <taxon>Extremaceae</taxon>
        <taxon>Vermiconidia</taxon>
    </lineage>
</organism>
<dbReference type="InterPro" id="IPR011993">
    <property type="entry name" value="PH-like_dom_sf"/>
</dbReference>
<feature type="region of interest" description="Disordered" evidence="5">
    <location>
        <begin position="64"/>
        <end position="96"/>
    </location>
</feature>
<dbReference type="AlphaFoldDB" id="A0AAV9PU53"/>
<feature type="region of interest" description="Disordered" evidence="5">
    <location>
        <begin position="184"/>
        <end position="209"/>
    </location>
</feature>
<dbReference type="GO" id="GO:0034715">
    <property type="term" value="C:pICln-Sm protein complex"/>
    <property type="evidence" value="ECO:0007669"/>
    <property type="project" value="TreeGrafter"/>
</dbReference>
<keyword evidence="4" id="KW-0539">Nucleus</keyword>
<protein>
    <recommendedName>
        <fullName evidence="8">Regulator of volume decrease after cellular swelling-domain-containing protein</fullName>
    </recommendedName>
</protein>
<dbReference type="GO" id="GO:0005829">
    <property type="term" value="C:cytosol"/>
    <property type="evidence" value="ECO:0007669"/>
    <property type="project" value="TreeGrafter"/>
</dbReference>
<evidence type="ECO:0000256" key="5">
    <source>
        <dbReference type="SAM" id="MobiDB-lite"/>
    </source>
</evidence>
<feature type="region of interest" description="Disordered" evidence="5">
    <location>
        <begin position="1"/>
        <end position="28"/>
    </location>
</feature>
<feature type="region of interest" description="Disordered" evidence="5">
    <location>
        <begin position="229"/>
        <end position="278"/>
    </location>
</feature>
<feature type="compositionally biased region" description="Polar residues" evidence="5">
    <location>
        <begin position="11"/>
        <end position="26"/>
    </location>
</feature>
<feature type="compositionally biased region" description="Basic and acidic residues" evidence="5">
    <location>
        <begin position="301"/>
        <end position="314"/>
    </location>
</feature>
<accession>A0AAV9PU53</accession>
<dbReference type="Gene3D" id="2.30.29.30">
    <property type="entry name" value="Pleckstrin-homology domain (PH domain)/Phosphotyrosine-binding domain (PTB)"/>
    <property type="match status" value="1"/>
</dbReference>
<evidence type="ECO:0000313" key="7">
    <source>
        <dbReference type="Proteomes" id="UP001345827"/>
    </source>
</evidence>
<dbReference type="GO" id="GO:0000387">
    <property type="term" value="P:spliceosomal snRNP assembly"/>
    <property type="evidence" value="ECO:0007669"/>
    <property type="project" value="TreeGrafter"/>
</dbReference>
<reference evidence="6 7" key="1">
    <citation type="submission" date="2023-06" db="EMBL/GenBank/DDBJ databases">
        <title>Black Yeasts Isolated from many extreme environments.</title>
        <authorList>
            <person name="Coleine C."/>
            <person name="Stajich J.E."/>
            <person name="Selbmann L."/>
        </authorList>
    </citation>
    <scope>NUCLEOTIDE SEQUENCE [LARGE SCALE GENOMIC DNA]</scope>
    <source>
        <strain evidence="6 7">CCFEE 5887</strain>
    </source>
</reference>
<evidence type="ECO:0000256" key="2">
    <source>
        <dbReference type="ARBA" id="ARBA00004496"/>
    </source>
</evidence>
<evidence type="ECO:0000256" key="3">
    <source>
        <dbReference type="ARBA" id="ARBA00022490"/>
    </source>
</evidence>
<feature type="compositionally biased region" description="Acidic residues" evidence="5">
    <location>
        <begin position="237"/>
        <end position="246"/>
    </location>
</feature>
<dbReference type="InterPro" id="IPR039924">
    <property type="entry name" value="ICln/Lot5/Saf5"/>
</dbReference>
<comment type="subcellular location">
    <subcellularLocation>
        <location evidence="2">Cytoplasm</location>
    </subcellularLocation>
    <subcellularLocation>
        <location evidence="1">Nucleus</location>
    </subcellularLocation>
</comment>
<keyword evidence="7" id="KW-1185">Reference proteome</keyword>
<sequence>MEVLHEPPKASSFTPLAEHQSTTPASFYSGPPVLHYYSDRSKLLVLEHEVESISAFTPLLQRATSVTSQPHSNGAGEANGHDAADTQPQPQPPSTQKVLDDVDVWVTSDKLFLFSPTANAGLSIPYPSISLHAIQSLPVPQPSSGPGSSTNAPVQGQGVYMQLISSSEEQADDDELDSISLTIIPTASGPPQTQPGDDNVDPDADPIAAEDKPLQTPIMAMFTALSNCSNLHPDPVDPGDEEDQDDPSQSRLFQAGLAFPGASDGGLPPAMPGSGGWITAENMHEFVDEDGNWIENENEGDEPRAEDIAQDDRLSLGPGAGTVRSREEEGDGHADGEAGDGAEETKWQRTS</sequence>
<dbReference type="PANTHER" id="PTHR21399">
    <property type="entry name" value="CHLORIDE CONDUCTANCE REGULATORY PROTEIN ICLN"/>
    <property type="match status" value="1"/>
</dbReference>
<dbReference type="Pfam" id="PF03517">
    <property type="entry name" value="Voldacs"/>
    <property type="match status" value="1"/>
</dbReference>
<evidence type="ECO:0008006" key="8">
    <source>
        <dbReference type="Google" id="ProtNLM"/>
    </source>
</evidence>
<dbReference type="PANTHER" id="PTHR21399:SF0">
    <property type="entry name" value="METHYLOSOME SUBUNIT PICLN"/>
    <property type="match status" value="1"/>
</dbReference>
<dbReference type="EMBL" id="JAXLQG010000029">
    <property type="protein sequence ID" value="KAK5528042.1"/>
    <property type="molecule type" value="Genomic_DNA"/>
</dbReference>
<dbReference type="GO" id="GO:0045292">
    <property type="term" value="P:mRNA cis splicing, via spliceosome"/>
    <property type="evidence" value="ECO:0007669"/>
    <property type="project" value="TreeGrafter"/>
</dbReference>
<evidence type="ECO:0000313" key="6">
    <source>
        <dbReference type="EMBL" id="KAK5528042.1"/>
    </source>
</evidence>
<comment type="caution">
    <text evidence="6">The sequence shown here is derived from an EMBL/GenBank/DDBJ whole genome shotgun (WGS) entry which is preliminary data.</text>
</comment>